<reference evidence="3 4" key="1">
    <citation type="journal article" date="2007" name="Nature">
        <title>Evolution of genes and genomes on the Drosophila phylogeny.</title>
        <authorList>
            <consortium name="Drosophila 12 Genomes Consortium"/>
            <person name="Clark A.G."/>
            <person name="Eisen M.B."/>
            <person name="Smith D.R."/>
            <person name="Bergman C.M."/>
            <person name="Oliver B."/>
            <person name="Markow T.A."/>
            <person name="Kaufman T.C."/>
            <person name="Kellis M."/>
            <person name="Gelbart W."/>
            <person name="Iyer V.N."/>
            <person name="Pollard D.A."/>
            <person name="Sackton T.B."/>
            <person name="Larracuente A.M."/>
            <person name="Singh N.D."/>
            <person name="Abad J.P."/>
            <person name="Abt D.N."/>
            <person name="Adryan B."/>
            <person name="Aguade M."/>
            <person name="Akashi H."/>
            <person name="Anderson W.W."/>
            <person name="Aquadro C.F."/>
            <person name="Ardell D.H."/>
            <person name="Arguello R."/>
            <person name="Artieri C.G."/>
            <person name="Barbash D.A."/>
            <person name="Barker D."/>
            <person name="Barsanti P."/>
            <person name="Batterham P."/>
            <person name="Batzoglou S."/>
            <person name="Begun D."/>
            <person name="Bhutkar A."/>
            <person name="Blanco E."/>
            <person name="Bosak S.A."/>
            <person name="Bradley R.K."/>
            <person name="Brand A.D."/>
            <person name="Brent M.R."/>
            <person name="Brooks A.N."/>
            <person name="Brown R.H."/>
            <person name="Butlin R.K."/>
            <person name="Caggese C."/>
            <person name="Calvi B.R."/>
            <person name="Bernardo de Carvalho A."/>
            <person name="Caspi A."/>
            <person name="Castrezana S."/>
            <person name="Celniker S.E."/>
            <person name="Chang J.L."/>
            <person name="Chapple C."/>
            <person name="Chatterji S."/>
            <person name="Chinwalla A."/>
            <person name="Civetta A."/>
            <person name="Clifton S.W."/>
            <person name="Comeron J.M."/>
            <person name="Costello J.C."/>
            <person name="Coyne J.A."/>
            <person name="Daub J."/>
            <person name="David R.G."/>
            <person name="Delcher A.L."/>
            <person name="Delehaunty K."/>
            <person name="Do C.B."/>
            <person name="Ebling H."/>
            <person name="Edwards K."/>
            <person name="Eickbush T."/>
            <person name="Evans J.D."/>
            <person name="Filipski A."/>
            <person name="Findeiss S."/>
            <person name="Freyhult E."/>
            <person name="Fulton L."/>
            <person name="Fulton R."/>
            <person name="Garcia A.C."/>
            <person name="Gardiner A."/>
            <person name="Garfield D.A."/>
            <person name="Garvin B.E."/>
            <person name="Gibson G."/>
            <person name="Gilbert D."/>
            <person name="Gnerre S."/>
            <person name="Godfrey J."/>
            <person name="Good R."/>
            <person name="Gotea V."/>
            <person name="Gravely B."/>
            <person name="Greenberg A.J."/>
            <person name="Griffiths-Jones S."/>
            <person name="Gross S."/>
            <person name="Guigo R."/>
            <person name="Gustafson E.A."/>
            <person name="Haerty W."/>
            <person name="Hahn M.W."/>
            <person name="Halligan D.L."/>
            <person name="Halpern A.L."/>
            <person name="Halter G.M."/>
            <person name="Han M.V."/>
            <person name="Heger A."/>
            <person name="Hillier L."/>
            <person name="Hinrichs A.S."/>
            <person name="Holmes I."/>
            <person name="Hoskins R.A."/>
            <person name="Hubisz M.J."/>
            <person name="Hultmark D."/>
            <person name="Huntley M.A."/>
            <person name="Jaffe D.B."/>
            <person name="Jagadeeshan S."/>
            <person name="Jeck W.R."/>
            <person name="Johnson J."/>
            <person name="Jones C.D."/>
            <person name="Jordan W.C."/>
            <person name="Karpen G.H."/>
            <person name="Kataoka E."/>
            <person name="Keightley P.D."/>
            <person name="Kheradpour P."/>
            <person name="Kirkness E.F."/>
            <person name="Koerich L.B."/>
            <person name="Kristiansen K."/>
            <person name="Kudrna D."/>
            <person name="Kulathinal R.J."/>
            <person name="Kumar S."/>
            <person name="Kwok R."/>
            <person name="Lander E."/>
            <person name="Langley C.H."/>
            <person name="Lapoint R."/>
            <person name="Lazzaro B.P."/>
            <person name="Lee S.J."/>
            <person name="Levesque L."/>
            <person name="Li R."/>
            <person name="Lin C.F."/>
            <person name="Lin M.F."/>
            <person name="Lindblad-Toh K."/>
            <person name="Llopart A."/>
            <person name="Long M."/>
            <person name="Low L."/>
            <person name="Lozovsky E."/>
            <person name="Lu J."/>
            <person name="Luo M."/>
            <person name="Machado C.A."/>
            <person name="Makalowski W."/>
            <person name="Marzo M."/>
            <person name="Matsuda M."/>
            <person name="Matzkin L."/>
            <person name="McAllister B."/>
            <person name="McBride C.S."/>
            <person name="McKernan B."/>
            <person name="McKernan K."/>
            <person name="Mendez-Lago M."/>
            <person name="Minx P."/>
            <person name="Mollenhauer M.U."/>
            <person name="Montooth K."/>
            <person name="Mount S.M."/>
            <person name="Mu X."/>
            <person name="Myers E."/>
            <person name="Negre B."/>
            <person name="Newfeld S."/>
            <person name="Nielsen R."/>
            <person name="Noor M.A."/>
            <person name="O'Grady P."/>
            <person name="Pachter L."/>
            <person name="Papaceit M."/>
            <person name="Parisi M.J."/>
            <person name="Parisi M."/>
            <person name="Parts L."/>
            <person name="Pedersen J.S."/>
            <person name="Pesole G."/>
            <person name="Phillippy A.M."/>
            <person name="Ponting C.P."/>
            <person name="Pop M."/>
            <person name="Porcelli D."/>
            <person name="Powell J.R."/>
            <person name="Prohaska S."/>
            <person name="Pruitt K."/>
            <person name="Puig M."/>
            <person name="Quesneville H."/>
            <person name="Ram K.R."/>
            <person name="Rand D."/>
            <person name="Rasmussen M.D."/>
            <person name="Reed L.K."/>
            <person name="Reenan R."/>
            <person name="Reily A."/>
            <person name="Remington K.A."/>
            <person name="Rieger T.T."/>
            <person name="Ritchie M.G."/>
            <person name="Robin C."/>
            <person name="Rogers Y.H."/>
            <person name="Rohde C."/>
            <person name="Rozas J."/>
            <person name="Rubenfield M.J."/>
            <person name="Ruiz A."/>
            <person name="Russo S."/>
            <person name="Salzberg S.L."/>
            <person name="Sanchez-Gracia A."/>
            <person name="Saranga D.J."/>
            <person name="Sato H."/>
            <person name="Schaeffer S.W."/>
            <person name="Schatz M.C."/>
            <person name="Schlenke T."/>
            <person name="Schwartz R."/>
            <person name="Segarra C."/>
            <person name="Singh R.S."/>
            <person name="Sirot L."/>
            <person name="Sirota M."/>
            <person name="Sisneros N.B."/>
            <person name="Smith C.D."/>
            <person name="Smith T.F."/>
            <person name="Spieth J."/>
            <person name="Stage D.E."/>
            <person name="Stark A."/>
            <person name="Stephan W."/>
            <person name="Strausberg R.L."/>
            <person name="Strempel S."/>
            <person name="Sturgill D."/>
            <person name="Sutton G."/>
            <person name="Sutton G.G."/>
            <person name="Tao W."/>
            <person name="Teichmann S."/>
            <person name="Tobari Y.N."/>
            <person name="Tomimura Y."/>
            <person name="Tsolas J.M."/>
            <person name="Valente V.L."/>
            <person name="Venter E."/>
            <person name="Venter J.C."/>
            <person name="Vicario S."/>
            <person name="Vieira F.G."/>
            <person name="Vilella A.J."/>
            <person name="Villasante A."/>
            <person name="Walenz B."/>
            <person name="Wang J."/>
            <person name="Wasserman M."/>
            <person name="Watts T."/>
            <person name="Wilson D."/>
            <person name="Wilson R.K."/>
            <person name="Wing R.A."/>
            <person name="Wolfner M.F."/>
            <person name="Wong A."/>
            <person name="Wong G.K."/>
            <person name="Wu C.I."/>
            <person name="Wu G."/>
            <person name="Yamamoto D."/>
            <person name="Yang H.P."/>
            <person name="Yang S.P."/>
            <person name="Yorke J.A."/>
            <person name="Yoshida K."/>
            <person name="Zdobnov E."/>
            <person name="Zhang P."/>
            <person name="Zhang Y."/>
            <person name="Zimin A.V."/>
            <person name="Baldwin J."/>
            <person name="Abdouelleil A."/>
            <person name="Abdulkadir J."/>
            <person name="Abebe A."/>
            <person name="Abera B."/>
            <person name="Abreu J."/>
            <person name="Acer S.C."/>
            <person name="Aftuck L."/>
            <person name="Alexander A."/>
            <person name="An P."/>
            <person name="Anderson E."/>
            <person name="Anderson S."/>
            <person name="Arachi H."/>
            <person name="Azer M."/>
            <person name="Bachantsang P."/>
            <person name="Barry A."/>
            <person name="Bayul T."/>
            <person name="Berlin A."/>
            <person name="Bessette D."/>
            <person name="Bloom T."/>
            <person name="Blye J."/>
            <person name="Boguslavskiy L."/>
            <person name="Bonnet C."/>
            <person name="Boukhgalter B."/>
            <person name="Bourzgui I."/>
            <person name="Brown A."/>
            <person name="Cahill P."/>
            <person name="Channer S."/>
            <person name="Cheshatsang Y."/>
            <person name="Chuda L."/>
            <person name="Citroen M."/>
            <person name="Collymore A."/>
            <person name="Cooke P."/>
            <person name="Costello M."/>
            <person name="D'Aco K."/>
            <person name="Daza R."/>
            <person name="De Haan G."/>
            <person name="DeGray S."/>
            <person name="DeMaso C."/>
            <person name="Dhargay N."/>
            <person name="Dooley K."/>
            <person name="Dooley E."/>
            <person name="Doricent M."/>
            <person name="Dorje P."/>
            <person name="Dorjee K."/>
            <person name="Dupes A."/>
            <person name="Elong R."/>
            <person name="Falk J."/>
            <person name="Farina A."/>
            <person name="Faro S."/>
            <person name="Ferguson D."/>
            <person name="Fisher S."/>
            <person name="Foley C.D."/>
            <person name="Franke A."/>
            <person name="Friedrich D."/>
            <person name="Gadbois L."/>
            <person name="Gearin G."/>
            <person name="Gearin C.R."/>
            <person name="Giannoukos G."/>
            <person name="Goode T."/>
            <person name="Graham J."/>
            <person name="Grandbois E."/>
            <person name="Grewal S."/>
            <person name="Gyaltsen K."/>
            <person name="Hafez N."/>
            <person name="Hagos B."/>
            <person name="Hall J."/>
            <person name="Henson C."/>
            <person name="Hollinger A."/>
            <person name="Honan T."/>
            <person name="Huard M.D."/>
            <person name="Hughes L."/>
            <person name="Hurhula B."/>
            <person name="Husby M.E."/>
            <person name="Kamat A."/>
            <person name="Kanga B."/>
            <person name="Kashin S."/>
            <person name="Khazanovich D."/>
            <person name="Kisner P."/>
            <person name="Lance K."/>
            <person name="Lara M."/>
            <person name="Lee W."/>
            <person name="Lennon N."/>
            <person name="Letendre F."/>
            <person name="LeVine R."/>
            <person name="Lipovsky A."/>
            <person name="Liu X."/>
            <person name="Liu J."/>
            <person name="Liu S."/>
            <person name="Lokyitsang T."/>
            <person name="Lokyitsang Y."/>
            <person name="Lubonja R."/>
            <person name="Lui A."/>
            <person name="MacDonald P."/>
            <person name="Magnisalis V."/>
            <person name="Maru K."/>
            <person name="Matthews C."/>
            <person name="McCusker W."/>
            <person name="McDonough S."/>
            <person name="Mehta T."/>
            <person name="Meldrim J."/>
            <person name="Meneus L."/>
            <person name="Mihai O."/>
            <person name="Mihalev A."/>
            <person name="Mihova T."/>
            <person name="Mittelman R."/>
            <person name="Mlenga V."/>
            <person name="Montmayeur A."/>
            <person name="Mulrain L."/>
            <person name="Navidi A."/>
            <person name="Naylor J."/>
            <person name="Negash T."/>
            <person name="Nguyen T."/>
            <person name="Nguyen N."/>
            <person name="Nicol R."/>
            <person name="Norbu C."/>
            <person name="Norbu N."/>
            <person name="Novod N."/>
            <person name="O'Neill B."/>
            <person name="Osman S."/>
            <person name="Markiewicz E."/>
            <person name="Oyono O.L."/>
            <person name="Patti C."/>
            <person name="Phunkhang P."/>
            <person name="Pierre F."/>
            <person name="Priest M."/>
            <person name="Raghuraman S."/>
            <person name="Rege F."/>
            <person name="Reyes R."/>
            <person name="Rise C."/>
            <person name="Rogov P."/>
            <person name="Ross K."/>
            <person name="Ryan E."/>
            <person name="Settipalli S."/>
            <person name="Shea T."/>
            <person name="Sherpa N."/>
            <person name="Shi L."/>
            <person name="Shih D."/>
            <person name="Sparrow T."/>
            <person name="Spaulding J."/>
            <person name="Stalker J."/>
            <person name="Stange-Thomann N."/>
            <person name="Stavropoulos S."/>
            <person name="Stone C."/>
            <person name="Strader C."/>
            <person name="Tesfaye S."/>
            <person name="Thomson T."/>
            <person name="Thoulutsang Y."/>
            <person name="Thoulutsang D."/>
            <person name="Topham K."/>
            <person name="Topping I."/>
            <person name="Tsamla T."/>
            <person name="Vassiliev H."/>
            <person name="Vo A."/>
            <person name="Wangchuk T."/>
            <person name="Wangdi T."/>
            <person name="Weiand M."/>
            <person name="Wilkinson J."/>
            <person name="Wilson A."/>
            <person name="Yadav S."/>
            <person name="Young G."/>
            <person name="Yu Q."/>
            <person name="Zembek L."/>
            <person name="Zhong D."/>
            <person name="Zimmer A."/>
            <person name="Zwirko Z."/>
            <person name="Jaffe D.B."/>
            <person name="Alvarez P."/>
            <person name="Brockman W."/>
            <person name="Butler J."/>
            <person name="Chin C."/>
            <person name="Gnerre S."/>
            <person name="Grabherr M."/>
            <person name="Kleber M."/>
            <person name="Mauceli E."/>
            <person name="MacCallum I."/>
        </authorList>
    </citation>
    <scope>NUCLEOTIDE SEQUENCE [LARGE SCALE GENOMIC DNA]</scope>
    <source>
        <strain evidence="3 4">TSC#14021-0224.01</strain>
    </source>
</reference>
<protein>
    <submittedName>
        <fullName evidence="3">Uncharacterized protein</fullName>
    </submittedName>
</protein>
<keyword evidence="2" id="KW-0812">Transmembrane</keyword>
<gene>
    <name evidence="3" type="primary">Dere\GG20764</name>
    <name evidence="3" type="synonym">dere_GLEANR_5534</name>
    <name evidence="3" type="synonym">GG20764</name>
    <name evidence="3" type="ORF">Dere_GG20764</name>
</gene>
<dbReference type="HOGENOM" id="CLU_1338792_0_0_1"/>
<evidence type="ECO:0000313" key="4">
    <source>
        <dbReference type="Proteomes" id="UP000008711"/>
    </source>
</evidence>
<feature type="transmembrane region" description="Helical" evidence="2">
    <location>
        <begin position="210"/>
        <end position="230"/>
    </location>
</feature>
<dbReference type="KEGG" id="der:6548216"/>
<feature type="transmembrane region" description="Helical" evidence="2">
    <location>
        <begin position="127"/>
        <end position="147"/>
    </location>
</feature>
<proteinExistence type="predicted"/>
<sequence length="328" mass="36153">IRTGATQRRWQQWNHHSQKEQLRLKAVGKASDSLSPRHTVEAERSIRFDSDSIPAVSPHPSQVQARLRSQLPGAILSEVNDLWKFIDCNSSRQVCEPKANNIPNHLSISGISSRTDTMQNSRIQTMLPTLIVIIASSCCVHGQSYLFSLENVLNESSRHLPYDLTSLNGTTEVELFPDTISNNTRIIVYKNTVVESPNDLSQTAMDVITIVWYVATFLALAAFFMLMACSDRRCRDMRRRPAGGQSTEGLRAPPTPSPSYSEFAPPSYDTVIKMQHAAKTSVFVIPFSNKAGELGAPASAVPPPTANPLPPPVTCDVIIVNELQKSAD</sequence>
<organism evidence="3 4">
    <name type="scientific">Drosophila erecta</name>
    <name type="common">Fruit fly</name>
    <dbReference type="NCBI Taxonomy" id="7220"/>
    <lineage>
        <taxon>Eukaryota</taxon>
        <taxon>Metazoa</taxon>
        <taxon>Ecdysozoa</taxon>
        <taxon>Arthropoda</taxon>
        <taxon>Hexapoda</taxon>
        <taxon>Insecta</taxon>
        <taxon>Pterygota</taxon>
        <taxon>Neoptera</taxon>
        <taxon>Endopterygota</taxon>
        <taxon>Diptera</taxon>
        <taxon>Brachycera</taxon>
        <taxon>Muscomorpha</taxon>
        <taxon>Ephydroidea</taxon>
        <taxon>Drosophilidae</taxon>
        <taxon>Drosophila</taxon>
        <taxon>Sophophora</taxon>
    </lineage>
</organism>
<name>B3NMY0_DROER</name>
<reference evidence="3 4" key="2">
    <citation type="journal article" date="2008" name="Bioinformatics">
        <title>Assembly reconciliation.</title>
        <authorList>
            <person name="Zimin A.V."/>
            <person name="Smith D.R."/>
            <person name="Sutton G."/>
            <person name="Yorke J.A."/>
        </authorList>
    </citation>
    <scope>NUCLEOTIDE SEQUENCE [LARGE SCALE GENOMIC DNA]</scope>
    <source>
        <strain evidence="3 4">TSC#14021-0224.01</strain>
    </source>
</reference>
<keyword evidence="4" id="KW-1185">Reference proteome</keyword>
<dbReference type="OrthoDB" id="8069116at2759"/>
<keyword evidence="2" id="KW-1133">Transmembrane helix</keyword>
<accession>B3NMY0</accession>
<evidence type="ECO:0000256" key="1">
    <source>
        <dbReference type="SAM" id="MobiDB-lite"/>
    </source>
</evidence>
<feature type="non-terminal residue" evidence="3">
    <location>
        <position position="1"/>
    </location>
</feature>
<dbReference type="Proteomes" id="UP000008711">
    <property type="component" value="Unassembled WGS sequence"/>
</dbReference>
<feature type="region of interest" description="Disordered" evidence="1">
    <location>
        <begin position="238"/>
        <end position="261"/>
    </location>
</feature>
<evidence type="ECO:0000313" key="3">
    <source>
        <dbReference type="EMBL" id="EDV55474.2"/>
    </source>
</evidence>
<evidence type="ECO:0000256" key="2">
    <source>
        <dbReference type="SAM" id="Phobius"/>
    </source>
</evidence>
<keyword evidence="2" id="KW-0472">Membrane</keyword>
<dbReference type="eggNOG" id="ENOG502SG8Z">
    <property type="taxonomic scope" value="Eukaryota"/>
</dbReference>
<dbReference type="EMBL" id="CH954179">
    <property type="protein sequence ID" value="EDV55474.2"/>
    <property type="molecule type" value="Genomic_DNA"/>
</dbReference>
<dbReference type="AlphaFoldDB" id="B3NMY0"/>